<dbReference type="InterPro" id="IPR005674">
    <property type="entry name" value="CocE/Ser_esterase"/>
</dbReference>
<dbReference type="InterPro" id="IPR000383">
    <property type="entry name" value="Xaa-Pro-like_dom"/>
</dbReference>
<sequence length="612" mass="68962">MLFKKTKMLFLTITITLTQLMLTTHVHAQDGAVNQNNVVETPDIKAFPNPDVVFEYDRTVNMSDGLPLHINIYRPKAPGKYPVIITHGLYGKDVAWQTAQPYLDAWKKMTQKIPDLCKGSTCQFMRWEMPDPERWVPEGYIVIHADSRGSGKTSGYLDPLGSRETQDYKELIEWASTQNWSNGKVGLLGISYYAINQWQVAALKPKGLAAIIPWEGAVDAYRDIAYHGGIPSTQFVSLWYNKQILPNQHGNGQSTFVDAVVGGSAVGTAQPESYLLNSRTSMLEDMLSKPFDGSFYDQKTPDLSRIDIPVLSVGNWAGAGLHLRGNLDGYLGVSSKQKWLRMHSSDHFSPFYQEFKIQKDFFDRFLKDDVHAFNNQPNVTITVRDPVRGNKIRAEKNWPLEGTQFQKYYLSSGDLKLESNTSHRQTTVSYDALSNGVTFKLPSSKQYREFTGPLMAKLWVSSSTTDADLFLTVRLLDPTGKDITFEGSNAPAIPVTHGWLRLSHRELDREKSTTYQPIHLHTEKLAVQPNVPYPADIEIWPTSIVVPPNYTLALTIQGRDFSFPSQSDGPFQSTTPFMHLGRDAAEFKGKQTIYTGGKFDSYILLPFIPNKR</sequence>
<evidence type="ECO:0000256" key="1">
    <source>
        <dbReference type="ARBA" id="ARBA00022801"/>
    </source>
</evidence>
<name>A0A240EDX9_9GAMM</name>
<dbReference type="Gene3D" id="2.60.120.260">
    <property type="entry name" value="Galactose-binding domain-like"/>
    <property type="match status" value="1"/>
</dbReference>
<keyword evidence="2" id="KW-0732">Signal</keyword>
<accession>A0A240EDX9</accession>
<dbReference type="InterPro" id="IPR008979">
    <property type="entry name" value="Galactose-bd-like_sf"/>
</dbReference>
<dbReference type="Gene3D" id="3.40.50.1820">
    <property type="entry name" value="alpha/beta hydrolase"/>
    <property type="match status" value="1"/>
</dbReference>
<dbReference type="SUPFAM" id="SSF53474">
    <property type="entry name" value="alpha/beta-Hydrolases"/>
    <property type="match status" value="1"/>
</dbReference>
<evidence type="ECO:0000313" key="4">
    <source>
        <dbReference type="EMBL" id="SNX46473.1"/>
    </source>
</evidence>
<keyword evidence="5" id="KW-1185">Reference proteome</keyword>
<dbReference type="InterPro" id="IPR029058">
    <property type="entry name" value="AB_hydrolase_fold"/>
</dbReference>
<dbReference type="SUPFAM" id="SSF49785">
    <property type="entry name" value="Galactose-binding domain-like"/>
    <property type="match status" value="1"/>
</dbReference>
<proteinExistence type="predicted"/>
<dbReference type="GO" id="GO:0008239">
    <property type="term" value="F:dipeptidyl-peptidase activity"/>
    <property type="evidence" value="ECO:0007669"/>
    <property type="project" value="InterPro"/>
</dbReference>
<feature type="chain" id="PRO_5013167703" description="Xaa-Pro dipeptidyl-peptidase C-terminal domain-containing protein" evidence="2">
    <location>
        <begin position="29"/>
        <end position="612"/>
    </location>
</feature>
<evidence type="ECO:0000256" key="2">
    <source>
        <dbReference type="SAM" id="SignalP"/>
    </source>
</evidence>
<feature type="domain" description="Xaa-Pro dipeptidyl-peptidase C-terminal" evidence="3">
    <location>
        <begin position="359"/>
        <end position="604"/>
    </location>
</feature>
<dbReference type="OrthoDB" id="9806163at2"/>
<dbReference type="NCBIfam" id="TIGR00976">
    <property type="entry name" value="CocE_NonD"/>
    <property type="match status" value="1"/>
</dbReference>
<feature type="signal peptide" evidence="2">
    <location>
        <begin position="1"/>
        <end position="28"/>
    </location>
</feature>
<dbReference type="EMBL" id="OANT01000012">
    <property type="protein sequence ID" value="SNX46473.1"/>
    <property type="molecule type" value="Genomic_DNA"/>
</dbReference>
<reference evidence="5" key="1">
    <citation type="submission" date="2016-09" db="EMBL/GenBank/DDBJ databases">
        <authorList>
            <person name="Varghese N."/>
            <person name="Submissions S."/>
        </authorList>
    </citation>
    <scope>NUCLEOTIDE SEQUENCE [LARGE SCALE GENOMIC DNA]</scope>
    <source>
        <strain evidence="5">ANC 4466</strain>
    </source>
</reference>
<dbReference type="PANTHER" id="PTHR43056:SF10">
    <property type="entry name" value="COCE_NOND FAMILY, PUTATIVE (AFU_ORTHOLOGUE AFUA_7G00600)-RELATED"/>
    <property type="match status" value="1"/>
</dbReference>
<gene>
    <name evidence="4" type="ORF">SAMN05421731_11242</name>
</gene>
<dbReference type="InterPro" id="IPR013736">
    <property type="entry name" value="Xaa-Pro_dipept_C"/>
</dbReference>
<dbReference type="InterPro" id="IPR050585">
    <property type="entry name" value="Xaa-Pro_dipeptidyl-ppase/CocE"/>
</dbReference>
<dbReference type="SMART" id="SM00939">
    <property type="entry name" value="PepX_C"/>
    <property type="match status" value="1"/>
</dbReference>
<dbReference type="PANTHER" id="PTHR43056">
    <property type="entry name" value="PEPTIDASE S9 PROLYL OLIGOPEPTIDASE"/>
    <property type="match status" value="1"/>
</dbReference>
<dbReference type="Gene3D" id="1.10.3020.20">
    <property type="match status" value="1"/>
</dbReference>
<evidence type="ECO:0000259" key="3">
    <source>
        <dbReference type="SMART" id="SM00939"/>
    </source>
</evidence>
<dbReference type="Proteomes" id="UP000219042">
    <property type="component" value="Unassembled WGS sequence"/>
</dbReference>
<keyword evidence="1" id="KW-0378">Hydrolase</keyword>
<dbReference type="Pfam" id="PF02129">
    <property type="entry name" value="Peptidase_S15"/>
    <property type="match status" value="1"/>
</dbReference>
<dbReference type="Pfam" id="PF08530">
    <property type="entry name" value="PepX_C"/>
    <property type="match status" value="1"/>
</dbReference>
<dbReference type="AlphaFoldDB" id="A0A240EDX9"/>
<evidence type="ECO:0000313" key="5">
    <source>
        <dbReference type="Proteomes" id="UP000219042"/>
    </source>
</evidence>
<protein>
    <recommendedName>
        <fullName evidence="3">Xaa-Pro dipeptidyl-peptidase C-terminal domain-containing protein</fullName>
    </recommendedName>
</protein>
<organism evidence="4 5">
    <name type="scientific">Acinetobacter puyangensis</name>
    <dbReference type="NCBI Taxonomy" id="1096779"/>
    <lineage>
        <taxon>Bacteria</taxon>
        <taxon>Pseudomonadati</taxon>
        <taxon>Pseudomonadota</taxon>
        <taxon>Gammaproteobacteria</taxon>
        <taxon>Moraxellales</taxon>
        <taxon>Moraxellaceae</taxon>
        <taxon>Acinetobacter</taxon>
    </lineage>
</organism>